<dbReference type="VEuPathDB" id="FungiDB:BO97DRAFT_474665"/>
<keyword evidence="2" id="KW-1185">Reference proteome</keyword>
<organism evidence="1 2">
    <name type="scientific">Aspergillus homomorphus (strain CBS 101889)</name>
    <dbReference type="NCBI Taxonomy" id="1450537"/>
    <lineage>
        <taxon>Eukaryota</taxon>
        <taxon>Fungi</taxon>
        <taxon>Dikarya</taxon>
        <taxon>Ascomycota</taxon>
        <taxon>Pezizomycotina</taxon>
        <taxon>Eurotiomycetes</taxon>
        <taxon>Eurotiomycetidae</taxon>
        <taxon>Eurotiales</taxon>
        <taxon>Aspergillaceae</taxon>
        <taxon>Aspergillus</taxon>
        <taxon>Aspergillus subgen. Circumdati</taxon>
    </lineage>
</organism>
<dbReference type="RefSeq" id="XP_025556920.1">
    <property type="nucleotide sequence ID" value="XM_025700339.1"/>
</dbReference>
<accession>A0A395ICI5</accession>
<gene>
    <name evidence="1" type="ORF">BO97DRAFT_474665</name>
</gene>
<evidence type="ECO:0000313" key="2">
    <source>
        <dbReference type="Proteomes" id="UP000248961"/>
    </source>
</evidence>
<protein>
    <submittedName>
        <fullName evidence="1">Uncharacterized protein</fullName>
    </submittedName>
</protein>
<dbReference type="GeneID" id="37204628"/>
<name>A0A395ICI5_ASPHC</name>
<dbReference type="EMBL" id="KZ824267">
    <property type="protein sequence ID" value="RAL17766.1"/>
    <property type="molecule type" value="Genomic_DNA"/>
</dbReference>
<dbReference type="Proteomes" id="UP000248961">
    <property type="component" value="Unassembled WGS sequence"/>
</dbReference>
<reference evidence="1 2" key="1">
    <citation type="submission" date="2018-02" db="EMBL/GenBank/DDBJ databases">
        <title>The genomes of Aspergillus section Nigri reveals drivers in fungal speciation.</title>
        <authorList>
            <consortium name="DOE Joint Genome Institute"/>
            <person name="Vesth T.C."/>
            <person name="Nybo J."/>
            <person name="Theobald S."/>
            <person name="Brandl J."/>
            <person name="Frisvad J.C."/>
            <person name="Nielsen K.F."/>
            <person name="Lyhne E.K."/>
            <person name="Kogle M.E."/>
            <person name="Kuo A."/>
            <person name="Riley R."/>
            <person name="Clum A."/>
            <person name="Nolan M."/>
            <person name="Lipzen A."/>
            <person name="Salamov A."/>
            <person name="Henrissat B."/>
            <person name="Wiebenga A."/>
            <person name="De vries R.P."/>
            <person name="Grigoriev I.V."/>
            <person name="Mortensen U.H."/>
            <person name="Andersen M.R."/>
            <person name="Baker S.E."/>
        </authorList>
    </citation>
    <scope>NUCLEOTIDE SEQUENCE [LARGE SCALE GENOMIC DNA]</scope>
    <source>
        <strain evidence="1 2">CBS 101889</strain>
    </source>
</reference>
<proteinExistence type="predicted"/>
<evidence type="ECO:0000313" key="1">
    <source>
        <dbReference type="EMBL" id="RAL17766.1"/>
    </source>
</evidence>
<dbReference type="AlphaFoldDB" id="A0A395ICI5"/>
<sequence length="164" mass="18570">MGRSSLTKLYILSEKAKNNNKSHICLMAAMDCRNNPTCSLESRTLLRNHPPSSSTIGYNPSQSTIRYNHSHQREMATNHNDTHDADEEMGNVPALPTAASQDTEMSDAALLDLPDTHVYLNVIVQYEQSSTNNSRYVEHVSPVMERRDSLLYESDKPVFENDYH</sequence>